<keyword evidence="1" id="KW-0812">Transmembrane</keyword>
<evidence type="ECO:0000256" key="1">
    <source>
        <dbReference type="SAM" id="Phobius"/>
    </source>
</evidence>
<keyword evidence="1" id="KW-1133">Transmembrane helix</keyword>
<dbReference type="Proteomes" id="UP000054558">
    <property type="component" value="Unassembled WGS sequence"/>
</dbReference>
<accession>A0A1Y1HYR5</accession>
<reference evidence="2 3" key="1">
    <citation type="journal article" date="2014" name="Nat. Commun.">
        <title>Klebsormidium flaccidum genome reveals primary factors for plant terrestrial adaptation.</title>
        <authorList>
            <person name="Hori K."/>
            <person name="Maruyama F."/>
            <person name="Fujisawa T."/>
            <person name="Togashi T."/>
            <person name="Yamamoto N."/>
            <person name="Seo M."/>
            <person name="Sato S."/>
            <person name="Yamada T."/>
            <person name="Mori H."/>
            <person name="Tajima N."/>
            <person name="Moriyama T."/>
            <person name="Ikeuchi M."/>
            <person name="Watanabe M."/>
            <person name="Wada H."/>
            <person name="Kobayashi K."/>
            <person name="Saito M."/>
            <person name="Masuda T."/>
            <person name="Sasaki-Sekimoto Y."/>
            <person name="Mashiguchi K."/>
            <person name="Awai K."/>
            <person name="Shimojima M."/>
            <person name="Masuda S."/>
            <person name="Iwai M."/>
            <person name="Nobusawa T."/>
            <person name="Narise T."/>
            <person name="Kondo S."/>
            <person name="Saito H."/>
            <person name="Sato R."/>
            <person name="Murakawa M."/>
            <person name="Ihara Y."/>
            <person name="Oshima-Yamada Y."/>
            <person name="Ohtaka K."/>
            <person name="Satoh M."/>
            <person name="Sonobe K."/>
            <person name="Ishii M."/>
            <person name="Ohtani R."/>
            <person name="Kanamori-Sato M."/>
            <person name="Honoki R."/>
            <person name="Miyazaki D."/>
            <person name="Mochizuki H."/>
            <person name="Umetsu J."/>
            <person name="Higashi K."/>
            <person name="Shibata D."/>
            <person name="Kamiya Y."/>
            <person name="Sato N."/>
            <person name="Nakamura Y."/>
            <person name="Tabata S."/>
            <person name="Ida S."/>
            <person name="Kurokawa K."/>
            <person name="Ohta H."/>
        </authorList>
    </citation>
    <scope>NUCLEOTIDE SEQUENCE [LARGE SCALE GENOMIC DNA]</scope>
    <source>
        <strain evidence="2 3">NIES-2285</strain>
    </source>
</reference>
<sequence length="375" mass="40736">MLGSKLLPVCEERAAVEKLLRASSVEMAALLVLTSEISAQEGSSNARGVLSQIYLSVRAIVEAAMQTPAGPLIVGELCFLLLVCALNGGIEGCRKGANWAQELARVPMHQLASALVNSSCVSFCGVWLPYFIQGRGEESNETKSLTPMIFAVCVNIPYLILAPIVMAVSNMTKCPCDNLSYFQAALQVFEVFLQISFLLIFLMRTYLQRATLYLMQLGRQKISTLEFSLNDMAHMAYSIVAITALAGRVLTLLALYEDPSLLSQLLTILTTRASSGFPEAAAWFFLIDVIGLTVSYIYLSFLEDGPIVASCVMVGATLSVLGPALSIALYCAYRESLIAESVASMKEDVEKKDEDIPLLTLDVHNPNDGDKRASF</sequence>
<feature type="transmembrane region" description="Helical" evidence="1">
    <location>
        <begin position="188"/>
        <end position="207"/>
    </location>
</feature>
<proteinExistence type="predicted"/>
<evidence type="ECO:0000313" key="3">
    <source>
        <dbReference type="Proteomes" id="UP000054558"/>
    </source>
</evidence>
<dbReference type="EMBL" id="DF237110">
    <property type="protein sequence ID" value="GAQ83775.1"/>
    <property type="molecule type" value="Genomic_DNA"/>
</dbReference>
<keyword evidence="1" id="KW-0472">Membrane</keyword>
<protein>
    <submittedName>
        <fullName evidence="2">Uncharacterized protein</fullName>
    </submittedName>
</protein>
<organism evidence="2 3">
    <name type="scientific">Klebsormidium nitens</name>
    <name type="common">Green alga</name>
    <name type="synonym">Ulothrix nitens</name>
    <dbReference type="NCBI Taxonomy" id="105231"/>
    <lineage>
        <taxon>Eukaryota</taxon>
        <taxon>Viridiplantae</taxon>
        <taxon>Streptophyta</taxon>
        <taxon>Klebsormidiophyceae</taxon>
        <taxon>Klebsormidiales</taxon>
        <taxon>Klebsormidiaceae</taxon>
        <taxon>Klebsormidium</taxon>
    </lineage>
</organism>
<feature type="transmembrane region" description="Helical" evidence="1">
    <location>
        <begin position="235"/>
        <end position="256"/>
    </location>
</feature>
<name>A0A1Y1HYR5_KLENI</name>
<feature type="transmembrane region" description="Helical" evidence="1">
    <location>
        <begin position="144"/>
        <end position="168"/>
    </location>
</feature>
<dbReference type="AlphaFoldDB" id="A0A1Y1HYR5"/>
<evidence type="ECO:0000313" key="2">
    <source>
        <dbReference type="EMBL" id="GAQ83775.1"/>
    </source>
</evidence>
<feature type="transmembrane region" description="Helical" evidence="1">
    <location>
        <begin position="277"/>
        <end position="301"/>
    </location>
</feature>
<feature type="transmembrane region" description="Helical" evidence="1">
    <location>
        <begin position="111"/>
        <end position="132"/>
    </location>
</feature>
<feature type="transmembrane region" description="Helical" evidence="1">
    <location>
        <begin position="72"/>
        <end position="90"/>
    </location>
</feature>
<gene>
    <name evidence="2" type="ORF">KFL_001610160</name>
</gene>
<dbReference type="OrthoDB" id="2281895at2759"/>
<keyword evidence="3" id="KW-1185">Reference proteome</keyword>
<feature type="transmembrane region" description="Helical" evidence="1">
    <location>
        <begin position="307"/>
        <end position="333"/>
    </location>
</feature>